<gene>
    <name evidence="1" type="ORF">PAGA_b0140</name>
</gene>
<organism evidence="1 2">
    <name type="scientific">Pseudoalteromonas agarivorans DSM 14585</name>
    <dbReference type="NCBI Taxonomy" id="1312369"/>
    <lineage>
        <taxon>Bacteria</taxon>
        <taxon>Pseudomonadati</taxon>
        <taxon>Pseudomonadota</taxon>
        <taxon>Gammaproteobacteria</taxon>
        <taxon>Alteromonadales</taxon>
        <taxon>Pseudoalteromonadaceae</taxon>
        <taxon>Pseudoalteromonas</taxon>
    </lineage>
</organism>
<dbReference type="Proteomes" id="UP000217277">
    <property type="component" value="Chromosome II"/>
</dbReference>
<sequence length="82" mass="9284">MRLNPQSRILCGFFYTYKSAAFKAPASCTARANRVAGVNLAFGINLFRGIKPLLLIFFKQTNITPKVKALRLKSHYTQCHSY</sequence>
<reference evidence="1" key="1">
    <citation type="submission" date="2015-03" db="EMBL/GenBank/DDBJ databases">
        <authorList>
            <person name="Xie B.-B."/>
            <person name="Rong J.-C."/>
            <person name="Qin Q.-L."/>
            <person name="Zhang Y.-Z."/>
        </authorList>
    </citation>
    <scope>NUCLEOTIDE SEQUENCE</scope>
    <source>
        <strain evidence="1">DSM 14585</strain>
    </source>
</reference>
<evidence type="ECO:0000313" key="1">
    <source>
        <dbReference type="EMBL" id="ATC84106.1"/>
    </source>
</evidence>
<name>A0ACA8E1E5_9GAMM</name>
<dbReference type="EMBL" id="CP011012">
    <property type="protein sequence ID" value="ATC84106.1"/>
    <property type="molecule type" value="Genomic_DNA"/>
</dbReference>
<keyword evidence="2" id="KW-1185">Reference proteome</keyword>
<proteinExistence type="predicted"/>
<accession>A0ACA8E1E5</accession>
<protein>
    <submittedName>
        <fullName evidence="1">Uncharacterized protein</fullName>
    </submittedName>
</protein>
<evidence type="ECO:0000313" key="2">
    <source>
        <dbReference type="Proteomes" id="UP000217277"/>
    </source>
</evidence>